<dbReference type="GO" id="GO:0005524">
    <property type="term" value="F:ATP binding"/>
    <property type="evidence" value="ECO:0007669"/>
    <property type="project" value="UniProtKB-KW"/>
</dbReference>
<comment type="similarity">
    <text evidence="1">Belongs to the carbohydrate kinase PfkB family.</text>
</comment>
<keyword evidence="4" id="KW-0418">Kinase</keyword>
<dbReference type="InterPro" id="IPR050306">
    <property type="entry name" value="PfkB_Carbo_kinase"/>
</dbReference>
<dbReference type="Pfam" id="PF00294">
    <property type="entry name" value="PfkB"/>
    <property type="match status" value="1"/>
</dbReference>
<reference evidence="8" key="1">
    <citation type="journal article" date="2011" name="MBio">
        <title>Novel metabolic attributes of the genus Cyanothece, comprising a group of unicellular nitrogen-fixing Cyanobacteria.</title>
        <authorList>
            <person name="Bandyopadhyay A."/>
            <person name="Elvitigala T."/>
            <person name="Welsh E."/>
            <person name="Stockel J."/>
            <person name="Liberton M."/>
            <person name="Min H."/>
            <person name="Sherman L.A."/>
            <person name="Pakrasi H.B."/>
        </authorList>
    </citation>
    <scope>NUCLEOTIDE SEQUENCE [LARGE SCALE GENOMIC DNA]</scope>
    <source>
        <strain evidence="8">PCC 7822</strain>
    </source>
</reference>
<accession>E0U7S5</accession>
<dbReference type="SUPFAM" id="SSF53613">
    <property type="entry name" value="Ribokinase-like"/>
    <property type="match status" value="1"/>
</dbReference>
<organism evidence="7 8">
    <name type="scientific">Gloeothece verrucosa (strain PCC 7822)</name>
    <name type="common">Cyanothece sp. (strain PCC 7822)</name>
    <dbReference type="NCBI Taxonomy" id="497965"/>
    <lineage>
        <taxon>Bacteria</taxon>
        <taxon>Bacillati</taxon>
        <taxon>Cyanobacteriota</taxon>
        <taxon>Cyanophyceae</taxon>
        <taxon>Oscillatoriophycideae</taxon>
        <taxon>Chroococcales</taxon>
        <taxon>Aphanothecaceae</taxon>
        <taxon>Gloeothece</taxon>
        <taxon>Gloeothece verrucosa</taxon>
    </lineage>
</organism>
<evidence type="ECO:0000256" key="4">
    <source>
        <dbReference type="ARBA" id="ARBA00022777"/>
    </source>
</evidence>
<feature type="domain" description="Carbohydrate kinase PfkB" evidence="6">
    <location>
        <begin position="5"/>
        <end position="312"/>
    </location>
</feature>
<dbReference type="HOGENOM" id="CLU_027634_6_1_3"/>
<dbReference type="PANTHER" id="PTHR43085">
    <property type="entry name" value="HEXOKINASE FAMILY MEMBER"/>
    <property type="match status" value="1"/>
</dbReference>
<evidence type="ECO:0000259" key="6">
    <source>
        <dbReference type="Pfam" id="PF00294"/>
    </source>
</evidence>
<name>E0U7S5_GLOV7</name>
<keyword evidence="5" id="KW-0067">ATP-binding</keyword>
<dbReference type="InterPro" id="IPR002173">
    <property type="entry name" value="Carboh/pur_kinase_PfkB_CS"/>
</dbReference>
<evidence type="ECO:0000313" key="7">
    <source>
        <dbReference type="EMBL" id="ADN14887.1"/>
    </source>
</evidence>
<dbReference type="PANTHER" id="PTHR43085:SF1">
    <property type="entry name" value="PSEUDOURIDINE KINASE-RELATED"/>
    <property type="match status" value="1"/>
</dbReference>
<dbReference type="EMBL" id="CP002198">
    <property type="protein sequence ID" value="ADN14887.1"/>
    <property type="molecule type" value="Genomic_DNA"/>
</dbReference>
<dbReference type="GO" id="GO:0016301">
    <property type="term" value="F:kinase activity"/>
    <property type="evidence" value="ECO:0007669"/>
    <property type="project" value="UniProtKB-KW"/>
</dbReference>
<dbReference type="KEGG" id="cyj:Cyan7822_2930"/>
<dbReference type="Proteomes" id="UP000008206">
    <property type="component" value="Chromosome"/>
</dbReference>
<dbReference type="eggNOG" id="COG0524">
    <property type="taxonomic scope" value="Bacteria"/>
</dbReference>
<evidence type="ECO:0000256" key="5">
    <source>
        <dbReference type="ARBA" id="ARBA00022840"/>
    </source>
</evidence>
<sequence>MSSPRVLCLGEILFDLLADQPDRNVDQVESWQAYPGGAPANVACGLVKLGTSAAFIGCVGQDAPGNELVSLLNEIGVDTSGVQRHPTAPTRQVYVTRTASGERQFAGFGNMATDKFADTRLSAEKLPESLFIGADYLVTGTLELAYPASQKAIDRALELAKKHGVKVLVDINWRPVFWLEQNLAPSLILDLLKQAALIKCSDEEAQWLFKTDNPEEIYQQFDSVKGVLVTGGEKGCSYCLGKSTGKLAVFPVKVIDTTGAGDSFVAGFLHQCCLNGEQIFVDEKTSYFAVKYASAAGALTTTKPGAIAAQPTAQEINDFLEHN</sequence>
<evidence type="ECO:0000256" key="3">
    <source>
        <dbReference type="ARBA" id="ARBA00022741"/>
    </source>
</evidence>
<keyword evidence="8" id="KW-1185">Reference proteome</keyword>
<dbReference type="RefSeq" id="WP_013322990.1">
    <property type="nucleotide sequence ID" value="NC_014501.1"/>
</dbReference>
<dbReference type="OrthoDB" id="9813569at2"/>
<protein>
    <submittedName>
        <fullName evidence="7">PfkB domain protein</fullName>
    </submittedName>
</protein>
<dbReference type="PROSITE" id="PS00584">
    <property type="entry name" value="PFKB_KINASES_2"/>
    <property type="match status" value="1"/>
</dbReference>
<dbReference type="CDD" id="cd01167">
    <property type="entry name" value="bac_FRK"/>
    <property type="match status" value="1"/>
</dbReference>
<evidence type="ECO:0000256" key="2">
    <source>
        <dbReference type="ARBA" id="ARBA00022679"/>
    </source>
</evidence>
<dbReference type="PROSITE" id="PS00583">
    <property type="entry name" value="PFKB_KINASES_1"/>
    <property type="match status" value="1"/>
</dbReference>
<dbReference type="STRING" id="497965.Cyan7822_2930"/>
<keyword evidence="2" id="KW-0808">Transferase</keyword>
<dbReference type="Gene3D" id="3.40.1190.20">
    <property type="match status" value="1"/>
</dbReference>
<keyword evidence="3" id="KW-0547">Nucleotide-binding</keyword>
<evidence type="ECO:0000313" key="8">
    <source>
        <dbReference type="Proteomes" id="UP000008206"/>
    </source>
</evidence>
<dbReference type="InterPro" id="IPR011611">
    <property type="entry name" value="PfkB_dom"/>
</dbReference>
<gene>
    <name evidence="7" type="ordered locus">Cyan7822_2930</name>
</gene>
<dbReference type="InterPro" id="IPR029056">
    <property type="entry name" value="Ribokinase-like"/>
</dbReference>
<proteinExistence type="inferred from homology"/>
<evidence type="ECO:0000256" key="1">
    <source>
        <dbReference type="ARBA" id="ARBA00010688"/>
    </source>
</evidence>
<dbReference type="AlphaFoldDB" id="E0U7S5"/>